<reference evidence="4" key="2">
    <citation type="submission" date="2015-01" db="EMBL/GenBank/DDBJ databases">
        <title>Evolutionary Origins and Diversification of the Mycorrhizal Mutualists.</title>
        <authorList>
            <consortium name="DOE Joint Genome Institute"/>
            <consortium name="Mycorrhizal Genomics Consortium"/>
            <person name="Kohler A."/>
            <person name="Kuo A."/>
            <person name="Nagy L.G."/>
            <person name="Floudas D."/>
            <person name="Copeland A."/>
            <person name="Barry K.W."/>
            <person name="Cichocki N."/>
            <person name="Veneault-Fourrey C."/>
            <person name="LaButti K."/>
            <person name="Lindquist E.A."/>
            <person name="Lipzen A."/>
            <person name="Lundell T."/>
            <person name="Morin E."/>
            <person name="Murat C."/>
            <person name="Riley R."/>
            <person name="Ohm R."/>
            <person name="Sun H."/>
            <person name="Tunlid A."/>
            <person name="Henrissat B."/>
            <person name="Grigoriev I.V."/>
            <person name="Hibbett D.S."/>
            <person name="Martin F."/>
        </authorList>
    </citation>
    <scope>NUCLEOTIDE SEQUENCE [LARGE SCALE GENOMIC DNA]</scope>
    <source>
        <strain evidence="4">LaAM-08-1</strain>
    </source>
</reference>
<protein>
    <recommendedName>
        <fullName evidence="2">CNH domain-containing protein</fullName>
    </recommendedName>
</protein>
<dbReference type="InterPro" id="IPR052233">
    <property type="entry name" value="Rho-type_GEFs"/>
</dbReference>
<dbReference type="GO" id="GO:0005085">
    <property type="term" value="F:guanyl-nucleotide exchange factor activity"/>
    <property type="evidence" value="ECO:0007669"/>
    <property type="project" value="UniProtKB-KW"/>
</dbReference>
<dbReference type="STRING" id="1095629.A0A0C9WRW4"/>
<gene>
    <name evidence="3" type="ORF">K443DRAFT_116274</name>
</gene>
<accession>A0A0C9WRW4</accession>
<reference evidence="3 4" key="1">
    <citation type="submission" date="2014-04" db="EMBL/GenBank/DDBJ databases">
        <authorList>
            <consortium name="DOE Joint Genome Institute"/>
            <person name="Kuo A."/>
            <person name="Kohler A."/>
            <person name="Nagy L.G."/>
            <person name="Floudas D."/>
            <person name="Copeland A."/>
            <person name="Barry K.W."/>
            <person name="Cichocki N."/>
            <person name="Veneault-Fourrey C."/>
            <person name="LaButti K."/>
            <person name="Lindquist E.A."/>
            <person name="Lipzen A."/>
            <person name="Lundell T."/>
            <person name="Morin E."/>
            <person name="Murat C."/>
            <person name="Sun H."/>
            <person name="Tunlid A."/>
            <person name="Henrissat B."/>
            <person name="Grigoriev I.V."/>
            <person name="Hibbett D.S."/>
            <person name="Martin F."/>
            <person name="Nordberg H.P."/>
            <person name="Cantor M.N."/>
            <person name="Hua S.X."/>
        </authorList>
    </citation>
    <scope>NUCLEOTIDE SEQUENCE [LARGE SCALE GENOMIC DNA]</scope>
    <source>
        <strain evidence="3 4">LaAM-08-1</strain>
    </source>
</reference>
<dbReference type="Proteomes" id="UP000054477">
    <property type="component" value="Unassembled WGS sequence"/>
</dbReference>
<dbReference type="PANTHER" id="PTHR46572:SF1">
    <property type="entry name" value="RHO1 GUANINE NUCLEOTIDE EXCHANGE FACTOR TUS1"/>
    <property type="match status" value="1"/>
</dbReference>
<organism evidence="3 4">
    <name type="scientific">Laccaria amethystina LaAM-08-1</name>
    <dbReference type="NCBI Taxonomy" id="1095629"/>
    <lineage>
        <taxon>Eukaryota</taxon>
        <taxon>Fungi</taxon>
        <taxon>Dikarya</taxon>
        <taxon>Basidiomycota</taxon>
        <taxon>Agaricomycotina</taxon>
        <taxon>Agaricomycetes</taxon>
        <taxon>Agaricomycetidae</taxon>
        <taxon>Agaricales</taxon>
        <taxon>Agaricineae</taxon>
        <taxon>Hydnangiaceae</taxon>
        <taxon>Laccaria</taxon>
    </lineage>
</organism>
<dbReference type="PANTHER" id="PTHR46572">
    <property type="entry name" value="RHO1 GDP-GTP EXCHANGE PROTEIN 1-RELATED"/>
    <property type="match status" value="1"/>
</dbReference>
<sequence>MKSFLNGPIGRFIKVPQTNFTQAVTTTAIPSDISEDPHVPPDINQDSHLVYPLTIQIRGSRGGCWTLYPESSCVGEEWKTQSEEAVKLRGVGGDGRVFGVRMMFGDRAVFEHGQGQGKGELDDSEKGGKVSCSAPFDKIHSLLHSFKLDQRERLDCNGQQLLAVGCTQGIWVGSPDAMRRVLDVKTVKQCKVLQDLGVFLVLADKSLLAYRLDVLVQLSSPTAAAQSQPHPQKVSLREVQCFTSGILEGRTVVVYLTKKGIESIVHVVEPVVDKINERSNVVTPKTATGLSRILGVGQTKPSQWFQIYKTFCVPFIALDVQFLELHGKLAIRLERHFYILDVTQYVLKEVPMRHC</sequence>
<evidence type="ECO:0000259" key="2">
    <source>
        <dbReference type="Pfam" id="PF00780"/>
    </source>
</evidence>
<dbReference type="HOGENOM" id="CLU_780903_0_0_1"/>
<name>A0A0C9WRW4_9AGAR</name>
<keyword evidence="4" id="KW-1185">Reference proteome</keyword>
<proteinExistence type="predicted"/>
<dbReference type="EMBL" id="KN839131">
    <property type="protein sequence ID" value="KIJ90683.1"/>
    <property type="molecule type" value="Genomic_DNA"/>
</dbReference>
<evidence type="ECO:0000313" key="4">
    <source>
        <dbReference type="Proteomes" id="UP000054477"/>
    </source>
</evidence>
<keyword evidence="1" id="KW-0344">Guanine-nucleotide releasing factor</keyword>
<feature type="domain" description="CNH" evidence="2">
    <location>
        <begin position="158"/>
        <end position="348"/>
    </location>
</feature>
<dbReference type="InterPro" id="IPR001180">
    <property type="entry name" value="CNH_dom"/>
</dbReference>
<evidence type="ECO:0000256" key="1">
    <source>
        <dbReference type="ARBA" id="ARBA00022658"/>
    </source>
</evidence>
<evidence type="ECO:0000313" key="3">
    <source>
        <dbReference type="EMBL" id="KIJ90683.1"/>
    </source>
</evidence>
<dbReference type="OrthoDB" id="2272012at2759"/>
<dbReference type="AlphaFoldDB" id="A0A0C9WRW4"/>
<dbReference type="Pfam" id="PF00780">
    <property type="entry name" value="CNH"/>
    <property type="match status" value="1"/>
</dbReference>